<dbReference type="RefSeq" id="XP_005779441.1">
    <property type="nucleotide sequence ID" value="XM_005779384.1"/>
</dbReference>
<proteinExistence type="predicted"/>
<evidence type="ECO:0000313" key="3">
    <source>
        <dbReference type="Proteomes" id="UP000013827"/>
    </source>
</evidence>
<dbReference type="eggNOG" id="KOG4174">
    <property type="taxonomic scope" value="Eukaryota"/>
</dbReference>
<dbReference type="Proteomes" id="UP000013827">
    <property type="component" value="Unassembled WGS sequence"/>
</dbReference>
<name>A0A0D3JU27_EMIH1</name>
<organism evidence="2 3">
    <name type="scientific">Emiliania huxleyi (strain CCMP1516)</name>
    <dbReference type="NCBI Taxonomy" id="280463"/>
    <lineage>
        <taxon>Eukaryota</taxon>
        <taxon>Haptista</taxon>
        <taxon>Haptophyta</taxon>
        <taxon>Prymnesiophyceae</taxon>
        <taxon>Isochrysidales</taxon>
        <taxon>Noelaerhabdaceae</taxon>
        <taxon>Emiliania</taxon>
    </lineage>
</organism>
<dbReference type="PaxDb" id="2903-EOD27012"/>
<dbReference type="InterPro" id="IPR019446">
    <property type="entry name" value="BMT5-like"/>
</dbReference>
<dbReference type="PANTHER" id="PTHR11538:SF26">
    <property type="entry name" value="FERREDOXIN-FOLD ANTICODON-BINDING DOMAIN-CONTAINING PROTEIN 1"/>
    <property type="match status" value="1"/>
</dbReference>
<dbReference type="AlphaFoldDB" id="A0A0D3JU27"/>
<dbReference type="GO" id="GO:0070475">
    <property type="term" value="P:rRNA base methylation"/>
    <property type="evidence" value="ECO:0007669"/>
    <property type="project" value="InterPro"/>
</dbReference>
<sequence length="252" mass="26892">MIGIGLRAREPSTALVFFIEDADRSCHDGGMAAAAHAVTGVGVDLLSTCVMAARTRMLSVGSGDASQQASIVQSGHNNIADGGVKYEIDATKLHTYNLGMIDLIFFTFPHSGVPNSSPDNVPSNQSLLRSFLDSAATMLNPNGEIQITLKTGQPYDQWRLPLLLQETCMDGPLKEVKDKSAKVFIFNSACTDDGTTQAPIDLTGKHVSVISLPLDPLTDEDAAMGAEAIAKTNEARPSRFGDCLRPDEGIER</sequence>
<dbReference type="GO" id="GO:0070042">
    <property type="term" value="F:rRNA (uridine-N3-)-methyltransferase activity"/>
    <property type="evidence" value="ECO:0007669"/>
    <property type="project" value="InterPro"/>
</dbReference>
<dbReference type="GO" id="GO:0005737">
    <property type="term" value="C:cytoplasm"/>
    <property type="evidence" value="ECO:0007669"/>
    <property type="project" value="TreeGrafter"/>
</dbReference>
<evidence type="ECO:0000259" key="1">
    <source>
        <dbReference type="Pfam" id="PF10354"/>
    </source>
</evidence>
<protein>
    <recommendedName>
        <fullName evidence="1">25S rRNA (uridine-N(3))-methyltransferase BMT5-like domain-containing protein</fullName>
    </recommendedName>
</protein>
<dbReference type="EnsemblProtists" id="EOD27012">
    <property type="protein sequence ID" value="EOD27012"/>
    <property type="gene ID" value="EMIHUDRAFT_236083"/>
</dbReference>
<keyword evidence="3" id="KW-1185">Reference proteome</keyword>
<dbReference type="STRING" id="2903.R1CWG6"/>
<dbReference type="HOGENOM" id="CLU_1104446_0_0_1"/>
<reference evidence="3" key="1">
    <citation type="journal article" date="2013" name="Nature">
        <title>Pan genome of the phytoplankton Emiliania underpins its global distribution.</title>
        <authorList>
            <person name="Read B.A."/>
            <person name="Kegel J."/>
            <person name="Klute M.J."/>
            <person name="Kuo A."/>
            <person name="Lefebvre S.C."/>
            <person name="Maumus F."/>
            <person name="Mayer C."/>
            <person name="Miller J."/>
            <person name="Monier A."/>
            <person name="Salamov A."/>
            <person name="Young J."/>
            <person name="Aguilar M."/>
            <person name="Claverie J.M."/>
            <person name="Frickenhaus S."/>
            <person name="Gonzalez K."/>
            <person name="Herman E.K."/>
            <person name="Lin Y.C."/>
            <person name="Napier J."/>
            <person name="Ogata H."/>
            <person name="Sarno A.F."/>
            <person name="Shmutz J."/>
            <person name="Schroeder D."/>
            <person name="de Vargas C."/>
            <person name="Verret F."/>
            <person name="von Dassow P."/>
            <person name="Valentin K."/>
            <person name="Van de Peer Y."/>
            <person name="Wheeler G."/>
            <person name="Dacks J.B."/>
            <person name="Delwiche C.F."/>
            <person name="Dyhrman S.T."/>
            <person name="Glockner G."/>
            <person name="John U."/>
            <person name="Richards T."/>
            <person name="Worden A.Z."/>
            <person name="Zhang X."/>
            <person name="Grigoriev I.V."/>
            <person name="Allen A.E."/>
            <person name="Bidle K."/>
            <person name="Borodovsky M."/>
            <person name="Bowler C."/>
            <person name="Brownlee C."/>
            <person name="Cock J.M."/>
            <person name="Elias M."/>
            <person name="Gladyshev V.N."/>
            <person name="Groth M."/>
            <person name="Guda C."/>
            <person name="Hadaegh A."/>
            <person name="Iglesias-Rodriguez M.D."/>
            <person name="Jenkins J."/>
            <person name="Jones B.M."/>
            <person name="Lawson T."/>
            <person name="Leese F."/>
            <person name="Lindquist E."/>
            <person name="Lobanov A."/>
            <person name="Lomsadze A."/>
            <person name="Malik S.B."/>
            <person name="Marsh M.E."/>
            <person name="Mackinder L."/>
            <person name="Mock T."/>
            <person name="Mueller-Roeber B."/>
            <person name="Pagarete A."/>
            <person name="Parker M."/>
            <person name="Probert I."/>
            <person name="Quesneville H."/>
            <person name="Raines C."/>
            <person name="Rensing S.A."/>
            <person name="Riano-Pachon D.M."/>
            <person name="Richier S."/>
            <person name="Rokitta S."/>
            <person name="Shiraiwa Y."/>
            <person name="Soanes D.M."/>
            <person name="van der Giezen M."/>
            <person name="Wahlund T.M."/>
            <person name="Williams B."/>
            <person name="Wilson W."/>
            <person name="Wolfe G."/>
            <person name="Wurch L.L."/>
        </authorList>
    </citation>
    <scope>NUCLEOTIDE SEQUENCE</scope>
</reference>
<reference evidence="2" key="2">
    <citation type="submission" date="2024-10" db="UniProtKB">
        <authorList>
            <consortium name="EnsemblProtists"/>
        </authorList>
    </citation>
    <scope>IDENTIFICATION</scope>
</reference>
<evidence type="ECO:0000313" key="2">
    <source>
        <dbReference type="EnsemblProtists" id="EOD27012"/>
    </source>
</evidence>
<dbReference type="GeneID" id="17272555"/>
<accession>A0A0D3JU27</accession>
<feature type="domain" description="25S rRNA (uridine-N(3))-methyltransferase BMT5-like" evidence="1">
    <location>
        <begin position="83"/>
        <end position="163"/>
    </location>
</feature>
<dbReference type="KEGG" id="ehx:EMIHUDRAFT_236083"/>
<dbReference type="Pfam" id="PF10354">
    <property type="entry name" value="BMT5-like"/>
    <property type="match status" value="1"/>
</dbReference>
<dbReference type="PANTHER" id="PTHR11538">
    <property type="entry name" value="PHENYLALANYL-TRNA SYNTHETASE"/>
    <property type="match status" value="1"/>
</dbReference>